<sequence length="191" mass="21273">MQLQTLDVRHTSILTVPKSMTELEKLQYVRAGIGPLHSNSTVAPDDEDSSEMMMRRRSMPPALLAACLPSKYSRRRPDPAMVGVEMPSGMGKLTSLHTLGVVNISWTKAILEELQNLTQLHKLGVSGVNRDNYRKFFSAISGHVHLESLSVQLDKDMNQSGHSWSLDNIPHSQYISNLSPVSILLPFALQR</sequence>
<dbReference type="Proteomes" id="UP000095767">
    <property type="component" value="Unassembled WGS sequence"/>
</dbReference>
<protein>
    <submittedName>
        <fullName evidence="1">Uncharacterized protein</fullName>
    </submittedName>
</protein>
<organism evidence="1 2">
    <name type="scientific">Dichanthelium oligosanthes</name>
    <dbReference type="NCBI Taxonomy" id="888268"/>
    <lineage>
        <taxon>Eukaryota</taxon>
        <taxon>Viridiplantae</taxon>
        <taxon>Streptophyta</taxon>
        <taxon>Embryophyta</taxon>
        <taxon>Tracheophyta</taxon>
        <taxon>Spermatophyta</taxon>
        <taxon>Magnoliopsida</taxon>
        <taxon>Liliopsida</taxon>
        <taxon>Poales</taxon>
        <taxon>Poaceae</taxon>
        <taxon>PACMAD clade</taxon>
        <taxon>Panicoideae</taxon>
        <taxon>Panicodae</taxon>
        <taxon>Paniceae</taxon>
        <taxon>Dichantheliinae</taxon>
        <taxon>Dichanthelium</taxon>
    </lineage>
</organism>
<accession>A0A1E5W400</accession>
<comment type="caution">
    <text evidence="1">The sequence shown here is derived from an EMBL/GenBank/DDBJ whole genome shotgun (WGS) entry which is preliminary data.</text>
</comment>
<dbReference type="SUPFAM" id="SSF52058">
    <property type="entry name" value="L domain-like"/>
    <property type="match status" value="1"/>
</dbReference>
<name>A0A1E5W400_9POAL</name>
<reference evidence="1 2" key="1">
    <citation type="submission" date="2016-09" db="EMBL/GenBank/DDBJ databases">
        <title>The draft genome of Dichanthelium oligosanthes: A C3 panicoid grass species.</title>
        <authorList>
            <person name="Studer A.J."/>
            <person name="Schnable J.C."/>
            <person name="Brutnell T.P."/>
        </authorList>
    </citation>
    <scope>NUCLEOTIDE SEQUENCE [LARGE SCALE GENOMIC DNA]</scope>
    <source>
        <strain evidence="2">cv. Kellogg 1175</strain>
        <tissue evidence="1">Leaf</tissue>
    </source>
</reference>
<evidence type="ECO:0000313" key="2">
    <source>
        <dbReference type="Proteomes" id="UP000095767"/>
    </source>
</evidence>
<dbReference type="Gene3D" id="3.80.10.10">
    <property type="entry name" value="Ribonuclease Inhibitor"/>
    <property type="match status" value="1"/>
</dbReference>
<gene>
    <name evidence="1" type="ORF">BAE44_0006974</name>
</gene>
<evidence type="ECO:0000313" key="1">
    <source>
        <dbReference type="EMBL" id="OEL32008.1"/>
    </source>
</evidence>
<dbReference type="InterPro" id="IPR032675">
    <property type="entry name" value="LRR_dom_sf"/>
</dbReference>
<proteinExistence type="predicted"/>
<dbReference type="EMBL" id="LWDX02022238">
    <property type="protein sequence ID" value="OEL32008.1"/>
    <property type="molecule type" value="Genomic_DNA"/>
</dbReference>
<dbReference type="PANTHER" id="PTHR47186:SF55">
    <property type="entry name" value="NB-ARC DOMAIN-CONTAINING PROTEIN"/>
    <property type="match status" value="1"/>
</dbReference>
<keyword evidence="2" id="KW-1185">Reference proteome</keyword>
<dbReference type="OrthoDB" id="2018313at2759"/>
<dbReference type="PANTHER" id="PTHR47186">
    <property type="entry name" value="LEUCINE-RICH REPEAT-CONTAINING PROTEIN 57"/>
    <property type="match status" value="1"/>
</dbReference>
<dbReference type="AlphaFoldDB" id="A0A1E5W400"/>